<sequence length="181" mass="19417">MCKATITDGNIQGNNLTRLNPTKPTLVSFFSRPLPQRHVEGEGIRRGTCFTALEFFLPIVNLEFIAMASSIVNMPLNVGTIRGLDCRTYGNLKNTLPIQPSASTLPHRRMLVLKASINDGPMKKMGRSDAECEAAVVAGNIPEAPPVPATPSSPAGTPVVPSLLSTYHIMSQKPQVLLAAI</sequence>
<dbReference type="EMBL" id="OX465084">
    <property type="protein sequence ID" value="CAI9299776.1"/>
    <property type="molecule type" value="Genomic_DNA"/>
</dbReference>
<evidence type="ECO:0000313" key="2">
    <source>
        <dbReference type="Proteomes" id="UP001177003"/>
    </source>
</evidence>
<dbReference type="Proteomes" id="UP001177003">
    <property type="component" value="Chromosome 8"/>
</dbReference>
<accession>A0AA35ZX36</accession>
<organism evidence="1 2">
    <name type="scientific">Lactuca saligna</name>
    <name type="common">Willowleaf lettuce</name>
    <dbReference type="NCBI Taxonomy" id="75948"/>
    <lineage>
        <taxon>Eukaryota</taxon>
        <taxon>Viridiplantae</taxon>
        <taxon>Streptophyta</taxon>
        <taxon>Embryophyta</taxon>
        <taxon>Tracheophyta</taxon>
        <taxon>Spermatophyta</taxon>
        <taxon>Magnoliopsida</taxon>
        <taxon>eudicotyledons</taxon>
        <taxon>Gunneridae</taxon>
        <taxon>Pentapetalae</taxon>
        <taxon>asterids</taxon>
        <taxon>campanulids</taxon>
        <taxon>Asterales</taxon>
        <taxon>Asteraceae</taxon>
        <taxon>Cichorioideae</taxon>
        <taxon>Cichorieae</taxon>
        <taxon>Lactucinae</taxon>
        <taxon>Lactuca</taxon>
    </lineage>
</organism>
<dbReference type="AlphaFoldDB" id="A0AA35ZX36"/>
<gene>
    <name evidence="1" type="ORF">LSALG_LOCUS38464</name>
</gene>
<protein>
    <submittedName>
        <fullName evidence="1">Uncharacterized protein</fullName>
    </submittedName>
</protein>
<name>A0AA35ZX36_LACSI</name>
<evidence type="ECO:0000313" key="1">
    <source>
        <dbReference type="EMBL" id="CAI9299776.1"/>
    </source>
</evidence>
<keyword evidence="2" id="KW-1185">Reference proteome</keyword>
<proteinExistence type="predicted"/>
<reference evidence="1" key="1">
    <citation type="submission" date="2023-04" db="EMBL/GenBank/DDBJ databases">
        <authorList>
            <person name="Vijverberg K."/>
            <person name="Xiong W."/>
            <person name="Schranz E."/>
        </authorList>
    </citation>
    <scope>NUCLEOTIDE SEQUENCE</scope>
</reference>